<feature type="domain" description="Glycosyltransferase 2-like" evidence="2">
    <location>
        <begin position="5"/>
        <end position="168"/>
    </location>
</feature>
<dbReference type="Proteomes" id="UP000500741">
    <property type="component" value="Chromosome"/>
</dbReference>
<name>A0A6G8AY77_9LACO</name>
<accession>A0A6G8AY77</accession>
<keyword evidence="1" id="KW-0812">Transmembrane</keyword>
<dbReference type="Gene3D" id="3.90.550.10">
    <property type="entry name" value="Spore Coat Polysaccharide Biosynthesis Protein SpsA, Chain A"/>
    <property type="match status" value="1"/>
</dbReference>
<dbReference type="InterPro" id="IPR050256">
    <property type="entry name" value="Glycosyltransferase_2"/>
</dbReference>
<keyword evidence="1" id="KW-0472">Membrane</keyword>
<sequence>MAKLSIIVPVYNEQEAIPYFFDALELIHTNLSEYDFEYWFIDDGSSDHTIQILEELQTKSQAVNFIELSRNFGKESAMFAGLEQATGEYIAIMDVDLQDPPELLPEMLAGVVSGSWDTIGTRRVNRKNEPIIRSFFSILFYKIINKISDTHIVEGARDYRIMTRQMVDVILSMQEYNRFSKGIFAWVGFKQKYIEFQDVNRIAGKSSWSFWELIKYSFEGIVSFSQFPLIISFVLGILSFSVSIIFTIVLFIRHFIDPGAAINGWTSMVVIILMLAGIQLLSLGIIGRYIANIYLEVKKRPIYIARRIKRK</sequence>
<evidence type="ECO:0000256" key="1">
    <source>
        <dbReference type="SAM" id="Phobius"/>
    </source>
</evidence>
<keyword evidence="1" id="KW-1133">Transmembrane helix</keyword>
<dbReference type="KEGG" id="wco:G7084_00615"/>
<feature type="transmembrane region" description="Helical" evidence="1">
    <location>
        <begin position="229"/>
        <end position="256"/>
    </location>
</feature>
<protein>
    <submittedName>
        <fullName evidence="3">Glycosyltransferase family 2 protein</fullName>
    </submittedName>
</protein>
<dbReference type="Pfam" id="PF00535">
    <property type="entry name" value="Glycos_transf_2"/>
    <property type="match status" value="1"/>
</dbReference>
<dbReference type="PANTHER" id="PTHR48090">
    <property type="entry name" value="UNDECAPRENYL-PHOSPHATE 4-DEOXY-4-FORMAMIDO-L-ARABINOSE TRANSFERASE-RELATED"/>
    <property type="match status" value="1"/>
</dbReference>
<dbReference type="PANTHER" id="PTHR48090:SF8">
    <property type="entry name" value="GLYCOSYLTRANSFERASE CSBB-RELATED"/>
    <property type="match status" value="1"/>
</dbReference>
<keyword evidence="4" id="KW-1185">Reference proteome</keyword>
<organism evidence="3 4">
    <name type="scientific">Weissella coleopterorum</name>
    <dbReference type="NCBI Taxonomy" id="2714949"/>
    <lineage>
        <taxon>Bacteria</taxon>
        <taxon>Bacillati</taxon>
        <taxon>Bacillota</taxon>
        <taxon>Bacilli</taxon>
        <taxon>Lactobacillales</taxon>
        <taxon>Lactobacillaceae</taxon>
        <taxon>Weissella</taxon>
    </lineage>
</organism>
<dbReference type="InterPro" id="IPR001173">
    <property type="entry name" value="Glyco_trans_2-like"/>
</dbReference>
<evidence type="ECO:0000313" key="3">
    <source>
        <dbReference type="EMBL" id="QIL49956.1"/>
    </source>
</evidence>
<feature type="transmembrane region" description="Helical" evidence="1">
    <location>
        <begin position="268"/>
        <end position="291"/>
    </location>
</feature>
<dbReference type="RefSeq" id="WP_166009090.1">
    <property type="nucleotide sequence ID" value="NZ_CP049888.1"/>
</dbReference>
<dbReference type="InterPro" id="IPR029044">
    <property type="entry name" value="Nucleotide-diphossugar_trans"/>
</dbReference>
<dbReference type="SUPFAM" id="SSF53448">
    <property type="entry name" value="Nucleotide-diphospho-sugar transferases"/>
    <property type="match status" value="1"/>
</dbReference>
<dbReference type="GO" id="GO:0005886">
    <property type="term" value="C:plasma membrane"/>
    <property type="evidence" value="ECO:0007669"/>
    <property type="project" value="TreeGrafter"/>
</dbReference>
<dbReference type="GO" id="GO:0016740">
    <property type="term" value="F:transferase activity"/>
    <property type="evidence" value="ECO:0007669"/>
    <property type="project" value="UniProtKB-KW"/>
</dbReference>
<evidence type="ECO:0000259" key="2">
    <source>
        <dbReference type="Pfam" id="PF00535"/>
    </source>
</evidence>
<evidence type="ECO:0000313" key="4">
    <source>
        <dbReference type="Proteomes" id="UP000500741"/>
    </source>
</evidence>
<dbReference type="CDD" id="cd04187">
    <property type="entry name" value="DPM1_like_bac"/>
    <property type="match status" value="1"/>
</dbReference>
<keyword evidence="3" id="KW-0808">Transferase</keyword>
<reference evidence="3 4" key="1">
    <citation type="submission" date="2020-03" db="EMBL/GenBank/DDBJ databases">
        <title>Weissella sp. nov., isolated from Cybister lewisianus.</title>
        <authorList>
            <person name="Hyun D.-W."/>
            <person name="Bae J.-W."/>
        </authorList>
    </citation>
    <scope>NUCLEOTIDE SEQUENCE [LARGE SCALE GENOMIC DNA]</scope>
    <source>
        <strain evidence="3 4">HDW19</strain>
    </source>
</reference>
<dbReference type="EMBL" id="CP049888">
    <property type="protein sequence ID" value="QIL49956.1"/>
    <property type="molecule type" value="Genomic_DNA"/>
</dbReference>
<gene>
    <name evidence="3" type="ORF">G7084_00615</name>
</gene>
<dbReference type="AlphaFoldDB" id="A0A6G8AY77"/>
<proteinExistence type="predicted"/>